<proteinExistence type="predicted"/>
<feature type="region of interest" description="Disordered" evidence="1">
    <location>
        <begin position="1"/>
        <end position="140"/>
    </location>
</feature>
<organism evidence="2">
    <name type="scientific">Rhodotorula toruloides</name>
    <name type="common">Yeast</name>
    <name type="synonym">Rhodosporidium toruloides</name>
    <dbReference type="NCBI Taxonomy" id="5286"/>
    <lineage>
        <taxon>Eukaryota</taxon>
        <taxon>Fungi</taxon>
        <taxon>Dikarya</taxon>
        <taxon>Basidiomycota</taxon>
        <taxon>Pucciniomycotina</taxon>
        <taxon>Microbotryomycetes</taxon>
        <taxon>Sporidiobolales</taxon>
        <taxon>Sporidiobolaceae</taxon>
        <taxon>Rhodotorula</taxon>
    </lineage>
</organism>
<dbReference type="EMBL" id="LK052938">
    <property type="protein sequence ID" value="CDR38112.1"/>
    <property type="molecule type" value="Genomic_DNA"/>
</dbReference>
<dbReference type="PANTHER" id="PTHR38703:SF1">
    <property type="entry name" value="ALLERGEN"/>
    <property type="match status" value="1"/>
</dbReference>
<dbReference type="PANTHER" id="PTHR38703">
    <property type="entry name" value="CHROMOSOME 8, WHOLE GENOME SHOTGUN SEQUENCE"/>
    <property type="match status" value="1"/>
</dbReference>
<dbReference type="OrthoDB" id="2118965at2759"/>
<reference evidence="2" key="1">
    <citation type="journal article" date="2014" name="Genome Announc.">
        <title>Draft genome sequence of Rhodosporidium toruloides CECT1137, an oleaginous yeast of biotechnological interest.</title>
        <authorList>
            <person name="Morin N."/>
            <person name="Calcas X."/>
            <person name="Devillers H."/>
            <person name="Durrens P."/>
            <person name="Sherman D.J."/>
            <person name="Nicaud J.-M."/>
            <person name="Neuveglise C."/>
        </authorList>
    </citation>
    <scope>NUCLEOTIDE SEQUENCE</scope>
    <source>
        <strain evidence="2">CECT1137</strain>
    </source>
</reference>
<dbReference type="AlphaFoldDB" id="A0A061AKP1"/>
<feature type="compositionally biased region" description="Polar residues" evidence="1">
    <location>
        <begin position="421"/>
        <end position="430"/>
    </location>
</feature>
<feature type="compositionally biased region" description="Low complexity" evidence="1">
    <location>
        <begin position="66"/>
        <end position="83"/>
    </location>
</feature>
<evidence type="ECO:0000313" key="2">
    <source>
        <dbReference type="EMBL" id="CDR38112.1"/>
    </source>
</evidence>
<protein>
    <submittedName>
        <fullName evidence="2">RHTO0S03e03796g1_1</fullName>
    </submittedName>
</protein>
<accession>A0A061AKP1</accession>
<name>A0A061AKP1_RHOTO</name>
<sequence length="430" mass="45139">MNKLKQVFTHDSADRSPSGHFSAHESANESTGGGLTGKAANAAVDKATDRSAGNETTHNTQTPTHSSAGDRVASAAAGAASGSHIDSTTGTRSSSNNAVSTPTSSAAGDRTSTGMTGATGATGTTGATTGSSTRTGAGGAVERGMEHLREHAAPPPHKHHQPGRDTVLGEAEAKMATHDHQHLAPVTHETRHHHEVEEVERQREIDRHVHHVQHHVQPVVDEQHAGEVHHEKAVPVTKIHERHVATDEDKTQFASLNKAKDSVVEAPRERTIIDRGEQVHENVQHHVHHIVQPTIERDTHEHHKIHTTIPIHETVHEAPVVHQSTVHEPLPLKEFVAGGGDLKSTLRHDADALLDRGECERTVDGPAETLTQQLGLASIGEKKGTASTTNPIGERGTTAATGTGGAATSSTGAGIGHHNAGTATSTGAGI</sequence>
<feature type="region of interest" description="Disordered" evidence="1">
    <location>
        <begin position="374"/>
        <end position="430"/>
    </location>
</feature>
<feature type="compositionally biased region" description="Polar residues" evidence="1">
    <location>
        <begin position="51"/>
        <end position="65"/>
    </location>
</feature>
<feature type="compositionally biased region" description="Polar residues" evidence="1">
    <location>
        <begin position="84"/>
        <end position="106"/>
    </location>
</feature>
<feature type="compositionally biased region" description="Low complexity" evidence="1">
    <location>
        <begin position="111"/>
        <end position="135"/>
    </location>
</feature>
<evidence type="ECO:0000256" key="1">
    <source>
        <dbReference type="SAM" id="MobiDB-lite"/>
    </source>
</evidence>
<feature type="compositionally biased region" description="Low complexity" evidence="1">
    <location>
        <begin position="396"/>
        <end position="412"/>
    </location>
</feature>
<gene>
    <name evidence="2" type="ORF">RHTO0S_03e03796g</name>
</gene>